<evidence type="ECO:0000259" key="1">
    <source>
        <dbReference type="Pfam" id="PF09407"/>
    </source>
</evidence>
<protein>
    <recommendedName>
        <fullName evidence="5">Transcriptional regulator, AbiEi antitoxin, Type IV TA system</fullName>
    </recommendedName>
</protein>
<dbReference type="EMBL" id="PVNL01000147">
    <property type="protein sequence ID" value="PRP93656.1"/>
    <property type="molecule type" value="Genomic_DNA"/>
</dbReference>
<evidence type="ECO:0008006" key="5">
    <source>
        <dbReference type="Google" id="ProtNLM"/>
    </source>
</evidence>
<dbReference type="InterPro" id="IPR025159">
    <property type="entry name" value="AbiEi_N"/>
</dbReference>
<dbReference type="RefSeq" id="WP_106094827.1">
    <property type="nucleotide sequence ID" value="NZ_PVNL01000147.1"/>
</dbReference>
<organism evidence="3 4">
    <name type="scientific">Enhygromyxa salina</name>
    <dbReference type="NCBI Taxonomy" id="215803"/>
    <lineage>
        <taxon>Bacteria</taxon>
        <taxon>Pseudomonadati</taxon>
        <taxon>Myxococcota</taxon>
        <taxon>Polyangia</taxon>
        <taxon>Nannocystales</taxon>
        <taxon>Nannocystaceae</taxon>
        <taxon>Enhygromyxa</taxon>
    </lineage>
</organism>
<dbReference type="Pfam" id="PF13338">
    <property type="entry name" value="AbiEi_4"/>
    <property type="match status" value="1"/>
</dbReference>
<feature type="domain" description="AbiEi antitoxin C-terminal" evidence="1">
    <location>
        <begin position="86"/>
        <end position="186"/>
    </location>
</feature>
<comment type="caution">
    <text evidence="3">The sequence shown here is derived from an EMBL/GenBank/DDBJ whole genome shotgun (WGS) entry which is preliminary data.</text>
</comment>
<evidence type="ECO:0000313" key="3">
    <source>
        <dbReference type="EMBL" id="PRP93656.1"/>
    </source>
</evidence>
<evidence type="ECO:0000259" key="2">
    <source>
        <dbReference type="Pfam" id="PF13338"/>
    </source>
</evidence>
<dbReference type="OrthoDB" id="5517693at2"/>
<sequence>MAVKPRSTTQDGVGLYELAAAQEGYFSASQAQDAGYSRQLLRYYNNTGKVERVRRGIYRLVEFPPGDREDLAVHWLWSEQLGVFSHATALSLHELSDLMPERVHLTLPESEQSRRRALPPGLVLHHAEIPEQDRTWYGSVPVTSPRRTLLDCLADSLSPELLTQALDQAVERGLLDVDSITKIARGLAALKGR</sequence>
<gene>
    <name evidence="3" type="ORF">ENSA7_80840</name>
</gene>
<name>A0A2S9XL98_9BACT</name>
<dbReference type="Pfam" id="PF09407">
    <property type="entry name" value="AbiEi_1"/>
    <property type="match status" value="1"/>
</dbReference>
<accession>A0A2S9XL98</accession>
<dbReference type="AlphaFoldDB" id="A0A2S9XL98"/>
<dbReference type="Proteomes" id="UP000238823">
    <property type="component" value="Unassembled WGS sequence"/>
</dbReference>
<feature type="domain" description="AbiEi antitoxin N-terminal" evidence="2">
    <location>
        <begin position="16"/>
        <end position="61"/>
    </location>
</feature>
<reference evidence="3 4" key="1">
    <citation type="submission" date="2018-03" db="EMBL/GenBank/DDBJ databases">
        <title>Draft Genome Sequences of the Obligatory Marine Myxobacteria Enhygromyxa salina SWB007.</title>
        <authorList>
            <person name="Poehlein A."/>
            <person name="Moghaddam J.A."/>
            <person name="Harms H."/>
            <person name="Alanjari M."/>
            <person name="Koenig G.M."/>
            <person name="Daniel R."/>
            <person name="Schaeberle T.F."/>
        </authorList>
    </citation>
    <scope>NUCLEOTIDE SEQUENCE [LARGE SCALE GENOMIC DNA]</scope>
    <source>
        <strain evidence="3 4">SWB007</strain>
    </source>
</reference>
<proteinExistence type="predicted"/>
<dbReference type="InterPro" id="IPR018547">
    <property type="entry name" value="AbiEi_C"/>
</dbReference>
<evidence type="ECO:0000313" key="4">
    <source>
        <dbReference type="Proteomes" id="UP000238823"/>
    </source>
</evidence>